<dbReference type="Proteomes" id="UP001187343">
    <property type="component" value="Unassembled WGS sequence"/>
</dbReference>
<gene>
    <name evidence="2" type="ORF">Q8A67_023329</name>
</gene>
<evidence type="ECO:0000313" key="3">
    <source>
        <dbReference type="Proteomes" id="UP001187343"/>
    </source>
</evidence>
<comment type="caution">
    <text evidence="2">The sequence shown here is derived from an EMBL/GenBank/DDBJ whole genome shotgun (WGS) entry which is preliminary data.</text>
</comment>
<protein>
    <submittedName>
        <fullName evidence="2">Uncharacterized protein</fullName>
    </submittedName>
</protein>
<proteinExistence type="predicted"/>
<sequence length="86" mass="9905">MGTFVIIGSPRTGSLSLWITERSENMGCEFDRRSPGFHRQPLAAIKDCDPPDEKKVEEGAEDAMRTKRLRYYERPNDMRKMEANAL</sequence>
<feature type="compositionally biased region" description="Basic and acidic residues" evidence="1">
    <location>
        <begin position="46"/>
        <end position="62"/>
    </location>
</feature>
<accession>A0AA88TCH4</accession>
<keyword evidence="3" id="KW-1185">Reference proteome</keyword>
<evidence type="ECO:0000313" key="2">
    <source>
        <dbReference type="EMBL" id="KAK2870802.1"/>
    </source>
</evidence>
<dbReference type="AlphaFoldDB" id="A0AA88TCH4"/>
<organism evidence="2 3">
    <name type="scientific">Cirrhinus molitorella</name>
    <name type="common">mud carp</name>
    <dbReference type="NCBI Taxonomy" id="172907"/>
    <lineage>
        <taxon>Eukaryota</taxon>
        <taxon>Metazoa</taxon>
        <taxon>Chordata</taxon>
        <taxon>Craniata</taxon>
        <taxon>Vertebrata</taxon>
        <taxon>Euteleostomi</taxon>
        <taxon>Actinopterygii</taxon>
        <taxon>Neopterygii</taxon>
        <taxon>Teleostei</taxon>
        <taxon>Ostariophysi</taxon>
        <taxon>Cypriniformes</taxon>
        <taxon>Cyprinidae</taxon>
        <taxon>Labeoninae</taxon>
        <taxon>Labeonini</taxon>
        <taxon>Cirrhinus</taxon>
    </lineage>
</organism>
<name>A0AA88TCH4_9TELE</name>
<dbReference type="EMBL" id="JAUYZG010000023">
    <property type="protein sequence ID" value="KAK2870802.1"/>
    <property type="molecule type" value="Genomic_DNA"/>
</dbReference>
<reference evidence="2" key="1">
    <citation type="submission" date="2023-08" db="EMBL/GenBank/DDBJ databases">
        <title>Chromosome-level Genome Assembly of mud carp (Cirrhinus molitorella).</title>
        <authorList>
            <person name="Liu H."/>
        </authorList>
    </citation>
    <scope>NUCLEOTIDE SEQUENCE</scope>
    <source>
        <strain evidence="2">Prfri</strain>
        <tissue evidence="2">Muscle</tissue>
    </source>
</reference>
<feature type="region of interest" description="Disordered" evidence="1">
    <location>
        <begin position="42"/>
        <end position="62"/>
    </location>
</feature>
<evidence type="ECO:0000256" key="1">
    <source>
        <dbReference type="SAM" id="MobiDB-lite"/>
    </source>
</evidence>